<dbReference type="PROSITE" id="PS50889">
    <property type="entry name" value="S4"/>
    <property type="match status" value="1"/>
</dbReference>
<gene>
    <name evidence="3" type="ORF">EDD66_10389</name>
</gene>
<keyword evidence="1" id="KW-0694">RNA-binding</keyword>
<organism evidence="3 4">
    <name type="scientific">Mobilisporobacter senegalensis</name>
    <dbReference type="NCBI Taxonomy" id="1329262"/>
    <lineage>
        <taxon>Bacteria</taxon>
        <taxon>Bacillati</taxon>
        <taxon>Bacillota</taxon>
        <taxon>Clostridia</taxon>
        <taxon>Lachnospirales</taxon>
        <taxon>Lachnospiraceae</taxon>
        <taxon>Mobilisporobacter</taxon>
    </lineage>
</organism>
<evidence type="ECO:0000259" key="2">
    <source>
        <dbReference type="SMART" id="SM00363"/>
    </source>
</evidence>
<feature type="domain" description="RNA-binding S4" evidence="2">
    <location>
        <begin position="177"/>
        <end position="237"/>
    </location>
</feature>
<evidence type="ECO:0000256" key="1">
    <source>
        <dbReference type="PROSITE-ProRule" id="PRU00182"/>
    </source>
</evidence>
<evidence type="ECO:0000313" key="4">
    <source>
        <dbReference type="Proteomes" id="UP000273083"/>
    </source>
</evidence>
<reference evidence="3 4" key="1">
    <citation type="submission" date="2018-11" db="EMBL/GenBank/DDBJ databases">
        <title>Genomic Encyclopedia of Type Strains, Phase IV (KMG-IV): sequencing the most valuable type-strain genomes for metagenomic binning, comparative biology and taxonomic classification.</title>
        <authorList>
            <person name="Goeker M."/>
        </authorList>
    </citation>
    <scope>NUCLEOTIDE SEQUENCE [LARGE SCALE GENOMIC DNA]</scope>
    <source>
        <strain evidence="3 4">DSM 26537</strain>
    </source>
</reference>
<dbReference type="PANTHER" id="PTHR13633">
    <property type="entry name" value="MITOCHONDRIAL TRANSCRIPTION RESCUE FACTOR 1"/>
    <property type="match status" value="1"/>
</dbReference>
<dbReference type="EMBL" id="RJVG01000003">
    <property type="protein sequence ID" value="ROR29154.1"/>
    <property type="molecule type" value="Genomic_DNA"/>
</dbReference>
<protein>
    <submittedName>
        <fullName evidence="3">RNA-binding protein YlmH</fullName>
    </submittedName>
</protein>
<dbReference type="AlphaFoldDB" id="A0A3N1XR52"/>
<dbReference type="Gene3D" id="3.30.1370.160">
    <property type="match status" value="1"/>
</dbReference>
<dbReference type="Pfam" id="PF01479">
    <property type="entry name" value="S4"/>
    <property type="match status" value="1"/>
</dbReference>
<dbReference type="CDD" id="cd00165">
    <property type="entry name" value="S4"/>
    <property type="match status" value="1"/>
</dbReference>
<dbReference type="PANTHER" id="PTHR13633:SF3">
    <property type="entry name" value="MITOCHONDRIAL TRANSCRIPTION RESCUE FACTOR 1"/>
    <property type="match status" value="1"/>
</dbReference>
<accession>A0A3N1XR52</accession>
<dbReference type="SUPFAM" id="SSF55174">
    <property type="entry name" value="Alpha-L RNA-binding motif"/>
    <property type="match status" value="1"/>
</dbReference>
<dbReference type="Proteomes" id="UP000273083">
    <property type="component" value="Unassembled WGS sequence"/>
</dbReference>
<dbReference type="SMART" id="SM00363">
    <property type="entry name" value="S4"/>
    <property type="match status" value="1"/>
</dbReference>
<evidence type="ECO:0000313" key="3">
    <source>
        <dbReference type="EMBL" id="ROR29154.1"/>
    </source>
</evidence>
<dbReference type="GO" id="GO:0003723">
    <property type="term" value="F:RNA binding"/>
    <property type="evidence" value="ECO:0007669"/>
    <property type="project" value="UniProtKB-KW"/>
</dbReference>
<dbReference type="InterPro" id="IPR036986">
    <property type="entry name" value="S4_RNA-bd_sf"/>
</dbReference>
<dbReference type="InterPro" id="IPR040591">
    <property type="entry name" value="RqcP2_RBD"/>
</dbReference>
<name>A0A3N1XR52_9FIRM</name>
<dbReference type="Gene3D" id="3.10.290.10">
    <property type="entry name" value="RNA-binding S4 domain"/>
    <property type="match status" value="1"/>
</dbReference>
<dbReference type="Gene3D" id="3.30.70.330">
    <property type="match status" value="1"/>
</dbReference>
<keyword evidence="4" id="KW-1185">Reference proteome</keyword>
<sequence length="253" mass="29005">MQLDRQDDLFCKRLLELANISYQKGICTYTDFLNLNDINLFFNIRSELPPIQTILFGGYQDSERKILCFYDENSFSKPEFPIDCIYIKPIHSKFSDNLNHRDFLGALTHLGLDRSKLGDILIDENQCYLFCNNRISQFIADQLNMIKHTNVSCEIVDFKEVNYTPNFVTITGTVPSIRLDAILSVAFKTSRSSLSGLISGGKVYVNSKLVLSNSYMLKEGDVVSLRGHGKFLFKEINNQTKKGRFYITLLKYA</sequence>
<dbReference type="RefSeq" id="WP_123608613.1">
    <property type="nucleotide sequence ID" value="NZ_RJVG01000003.1"/>
</dbReference>
<proteinExistence type="predicted"/>
<dbReference type="OrthoDB" id="9812787at2"/>
<dbReference type="InterPro" id="IPR002942">
    <property type="entry name" value="S4_RNA-bd"/>
</dbReference>
<dbReference type="Pfam" id="PF17774">
    <property type="entry name" value="YlmH_RBD"/>
    <property type="match status" value="1"/>
</dbReference>
<dbReference type="InterPro" id="IPR012677">
    <property type="entry name" value="Nucleotide-bd_a/b_plait_sf"/>
</dbReference>
<comment type="caution">
    <text evidence="3">The sequence shown here is derived from an EMBL/GenBank/DDBJ whole genome shotgun (WGS) entry which is preliminary data.</text>
</comment>